<protein>
    <submittedName>
        <fullName evidence="1">Uncharacterized protein</fullName>
    </submittedName>
</protein>
<dbReference type="EMBL" id="AHCD03000043">
    <property type="protein sequence ID" value="KAF7783565.1"/>
    <property type="molecule type" value="Genomic_DNA"/>
</dbReference>
<organism evidence="1 2">
    <name type="scientific">Pseudoalteromonas rubra</name>
    <dbReference type="NCBI Taxonomy" id="43658"/>
    <lineage>
        <taxon>Bacteria</taxon>
        <taxon>Pseudomonadati</taxon>
        <taxon>Pseudomonadota</taxon>
        <taxon>Gammaproteobacteria</taxon>
        <taxon>Alteromonadales</taxon>
        <taxon>Pseudoalteromonadaceae</taxon>
        <taxon>Pseudoalteromonas</taxon>
    </lineage>
</organism>
<dbReference type="AlphaFoldDB" id="A0A8T0C2W2"/>
<sequence>MGIKIPKLVIMRMEKWSDQNMSYFYKCFLMKDYLLISS</sequence>
<gene>
    <name evidence="1" type="ORF">PRUB_a3363</name>
</gene>
<evidence type="ECO:0000313" key="2">
    <source>
        <dbReference type="Proteomes" id="UP000016480"/>
    </source>
</evidence>
<comment type="caution">
    <text evidence="1">The sequence shown here is derived from an EMBL/GenBank/DDBJ whole genome shotgun (WGS) entry which is preliminary data.</text>
</comment>
<proteinExistence type="predicted"/>
<accession>A0A8T0C2W2</accession>
<reference evidence="1 2" key="1">
    <citation type="journal article" date="2012" name="J. Bacteriol.">
        <title>Genome sequence of the cycloprodigiosin-producing bacterial strain Pseudoalteromonas rubra ATCC 29570(T).</title>
        <authorList>
            <person name="Xie B.B."/>
            <person name="Shu Y.L."/>
            <person name="Qin Q.L."/>
            <person name="Rong J.C."/>
            <person name="Zhang X.Y."/>
            <person name="Chen X.L."/>
            <person name="Zhou B.C."/>
            <person name="Zhang Y.Z."/>
        </authorList>
    </citation>
    <scope>NUCLEOTIDE SEQUENCE [LARGE SCALE GENOMIC DNA]</scope>
    <source>
        <strain evidence="1 2">DSM 6842</strain>
    </source>
</reference>
<dbReference type="Proteomes" id="UP000016480">
    <property type="component" value="Unassembled WGS sequence"/>
</dbReference>
<name>A0A8T0C2W2_9GAMM</name>
<evidence type="ECO:0000313" key="1">
    <source>
        <dbReference type="EMBL" id="KAF7783565.1"/>
    </source>
</evidence>